<comment type="caution">
    <text evidence="1">The sequence shown here is derived from an EMBL/GenBank/DDBJ whole genome shotgun (WGS) entry which is preliminary data.</text>
</comment>
<evidence type="ECO:0008006" key="3">
    <source>
        <dbReference type="Google" id="ProtNLM"/>
    </source>
</evidence>
<proteinExistence type="predicted"/>
<organism evidence="1 2">
    <name type="scientific">Petrolisthes manimaculis</name>
    <dbReference type="NCBI Taxonomy" id="1843537"/>
    <lineage>
        <taxon>Eukaryota</taxon>
        <taxon>Metazoa</taxon>
        <taxon>Ecdysozoa</taxon>
        <taxon>Arthropoda</taxon>
        <taxon>Crustacea</taxon>
        <taxon>Multicrustacea</taxon>
        <taxon>Malacostraca</taxon>
        <taxon>Eumalacostraca</taxon>
        <taxon>Eucarida</taxon>
        <taxon>Decapoda</taxon>
        <taxon>Pleocyemata</taxon>
        <taxon>Anomura</taxon>
        <taxon>Galatheoidea</taxon>
        <taxon>Porcellanidae</taxon>
        <taxon>Petrolisthes</taxon>
    </lineage>
</organism>
<gene>
    <name evidence="1" type="ORF">Pmani_014962</name>
</gene>
<evidence type="ECO:0000313" key="1">
    <source>
        <dbReference type="EMBL" id="KAK4313673.1"/>
    </source>
</evidence>
<dbReference type="EMBL" id="JAWZYT010001276">
    <property type="protein sequence ID" value="KAK4313673.1"/>
    <property type="molecule type" value="Genomic_DNA"/>
</dbReference>
<evidence type="ECO:0000313" key="2">
    <source>
        <dbReference type="Proteomes" id="UP001292094"/>
    </source>
</evidence>
<keyword evidence="2" id="KW-1185">Reference proteome</keyword>
<name>A0AAE1PT44_9EUCA</name>
<protein>
    <recommendedName>
        <fullName evidence="3">Protein kinase domain-containing protein</fullName>
    </recommendedName>
</protein>
<accession>A0AAE1PT44</accession>
<reference evidence="1" key="1">
    <citation type="submission" date="2023-11" db="EMBL/GenBank/DDBJ databases">
        <title>Genome assemblies of two species of porcelain crab, Petrolisthes cinctipes and Petrolisthes manimaculis (Anomura: Porcellanidae).</title>
        <authorList>
            <person name="Angst P."/>
        </authorList>
    </citation>
    <scope>NUCLEOTIDE SEQUENCE</scope>
    <source>
        <strain evidence="1">PB745_02</strain>
        <tissue evidence="1">Gill</tissue>
    </source>
</reference>
<sequence>MFILQDLMTRQGSGILRRGTMVFVGVRLHPYPVLGKLHKIVSVTPATVVYQVGYIGEQILSNFSPHGLCPFRARSLEFHLTERLLETIRLCLNHNPSLRPRIQDVYDIIKRLYSRVRASSTYKPTETESNFTSKKSEMRKKRKIRTAAQKKNMNIDKLLERQQQRALYHYIHYFSMDSEFPPFPREGEDRDEERI</sequence>
<dbReference type="Proteomes" id="UP001292094">
    <property type="component" value="Unassembled WGS sequence"/>
</dbReference>
<dbReference type="AlphaFoldDB" id="A0AAE1PT44"/>
<dbReference type="Gene3D" id="1.10.510.10">
    <property type="entry name" value="Transferase(Phosphotransferase) domain 1"/>
    <property type="match status" value="1"/>
</dbReference>